<keyword evidence="1" id="KW-0233">DNA recombination</keyword>
<dbReference type="InterPro" id="IPR025476">
    <property type="entry name" value="Helitron_helicase-like"/>
</dbReference>
<gene>
    <name evidence="4" type="ORF">BDN71DRAFT_1435175</name>
</gene>
<keyword evidence="1" id="KW-0378">Hydrolase</keyword>
<protein>
    <recommendedName>
        <fullName evidence="1">ATP-dependent DNA helicase</fullName>
        <ecNumber evidence="1">5.6.2.3</ecNumber>
    </recommendedName>
</protein>
<dbReference type="Pfam" id="PF14214">
    <property type="entry name" value="Helitron_like_N"/>
    <property type="match status" value="1"/>
</dbReference>
<organism evidence="4 5">
    <name type="scientific">Pleurotus eryngii</name>
    <name type="common">Boletus of the steppes</name>
    <dbReference type="NCBI Taxonomy" id="5323"/>
    <lineage>
        <taxon>Eukaryota</taxon>
        <taxon>Fungi</taxon>
        <taxon>Dikarya</taxon>
        <taxon>Basidiomycota</taxon>
        <taxon>Agaricomycotina</taxon>
        <taxon>Agaricomycetes</taxon>
        <taxon>Agaricomycetidae</taxon>
        <taxon>Agaricales</taxon>
        <taxon>Pleurotineae</taxon>
        <taxon>Pleurotaceae</taxon>
        <taxon>Pleurotus</taxon>
    </lineage>
</organism>
<dbReference type="InterPro" id="IPR051055">
    <property type="entry name" value="PIF1_helicase"/>
</dbReference>
<comment type="cofactor">
    <cofactor evidence="1">
        <name>Mg(2+)</name>
        <dbReference type="ChEBI" id="CHEBI:18420"/>
    </cofactor>
</comment>
<comment type="caution">
    <text evidence="4">The sequence shown here is derived from an EMBL/GenBank/DDBJ whole genome shotgun (WGS) entry which is preliminary data.</text>
</comment>
<feature type="domain" description="DNA helicase Pif1-like DEAD-box helicase" evidence="2">
    <location>
        <begin position="1075"/>
        <end position="1161"/>
    </location>
</feature>
<keyword evidence="5" id="KW-1185">Reference proteome</keyword>
<dbReference type="PANTHER" id="PTHR47642">
    <property type="entry name" value="ATP-DEPENDENT DNA HELICASE"/>
    <property type="match status" value="1"/>
</dbReference>
<dbReference type="Proteomes" id="UP000807025">
    <property type="component" value="Unassembled WGS sequence"/>
</dbReference>
<dbReference type="EMBL" id="MU154661">
    <property type="protein sequence ID" value="KAF9489760.1"/>
    <property type="molecule type" value="Genomic_DNA"/>
</dbReference>
<keyword evidence="1" id="KW-0067">ATP-binding</keyword>
<dbReference type="Pfam" id="PF05970">
    <property type="entry name" value="PIF1"/>
    <property type="match status" value="1"/>
</dbReference>
<dbReference type="Gene3D" id="3.40.50.300">
    <property type="entry name" value="P-loop containing nucleotide triphosphate hydrolases"/>
    <property type="match status" value="1"/>
</dbReference>
<accession>A0A9P6DBR1</accession>
<dbReference type="InterPro" id="IPR010285">
    <property type="entry name" value="DNA_helicase_pif1-like_DEAD"/>
</dbReference>
<keyword evidence="1" id="KW-0234">DNA repair</keyword>
<dbReference type="GO" id="GO:0043139">
    <property type="term" value="F:5'-3' DNA helicase activity"/>
    <property type="evidence" value="ECO:0007669"/>
    <property type="project" value="UniProtKB-EC"/>
</dbReference>
<keyword evidence="1" id="KW-0227">DNA damage</keyword>
<keyword evidence="1" id="KW-0547">Nucleotide-binding</keyword>
<comment type="similarity">
    <text evidence="1">Belongs to the helicase family.</text>
</comment>
<dbReference type="OrthoDB" id="10007484at2759"/>
<name>A0A9P6DBR1_PLEER</name>
<dbReference type="AlphaFoldDB" id="A0A9P6DBR1"/>
<reference evidence="4" key="1">
    <citation type="submission" date="2020-11" db="EMBL/GenBank/DDBJ databases">
        <authorList>
            <consortium name="DOE Joint Genome Institute"/>
            <person name="Ahrendt S."/>
            <person name="Riley R."/>
            <person name="Andreopoulos W."/>
            <person name="Labutti K."/>
            <person name="Pangilinan J."/>
            <person name="Ruiz-Duenas F.J."/>
            <person name="Barrasa J.M."/>
            <person name="Sanchez-Garcia M."/>
            <person name="Camarero S."/>
            <person name="Miyauchi S."/>
            <person name="Serrano A."/>
            <person name="Linde D."/>
            <person name="Babiker R."/>
            <person name="Drula E."/>
            <person name="Ayuso-Fernandez I."/>
            <person name="Pacheco R."/>
            <person name="Padilla G."/>
            <person name="Ferreira P."/>
            <person name="Barriuso J."/>
            <person name="Kellner H."/>
            <person name="Castanera R."/>
            <person name="Alfaro M."/>
            <person name="Ramirez L."/>
            <person name="Pisabarro A.G."/>
            <person name="Kuo A."/>
            <person name="Tritt A."/>
            <person name="Lipzen A."/>
            <person name="He G."/>
            <person name="Yan M."/>
            <person name="Ng V."/>
            <person name="Cullen D."/>
            <person name="Martin F."/>
            <person name="Rosso M.-N."/>
            <person name="Henrissat B."/>
            <person name="Hibbett D."/>
            <person name="Martinez A.T."/>
            <person name="Grigoriev I.V."/>
        </authorList>
    </citation>
    <scope>NUCLEOTIDE SEQUENCE</scope>
    <source>
        <strain evidence="4">ATCC 90797</strain>
    </source>
</reference>
<evidence type="ECO:0000313" key="4">
    <source>
        <dbReference type="EMBL" id="KAF9489760.1"/>
    </source>
</evidence>
<proteinExistence type="inferred from homology"/>
<dbReference type="GO" id="GO:0006310">
    <property type="term" value="P:DNA recombination"/>
    <property type="evidence" value="ECO:0007669"/>
    <property type="project" value="UniProtKB-KW"/>
</dbReference>
<evidence type="ECO:0000259" key="2">
    <source>
        <dbReference type="Pfam" id="PF05970"/>
    </source>
</evidence>
<dbReference type="PANTHER" id="PTHR47642:SF5">
    <property type="entry name" value="ATP-DEPENDENT DNA HELICASE"/>
    <property type="match status" value="1"/>
</dbReference>
<evidence type="ECO:0000256" key="1">
    <source>
        <dbReference type="RuleBase" id="RU363044"/>
    </source>
</evidence>
<keyword evidence="1" id="KW-0347">Helicase</keyword>
<dbReference type="GO" id="GO:0016787">
    <property type="term" value="F:hydrolase activity"/>
    <property type="evidence" value="ECO:0007669"/>
    <property type="project" value="UniProtKB-KW"/>
</dbReference>
<dbReference type="InterPro" id="IPR027417">
    <property type="entry name" value="P-loop_NTPase"/>
</dbReference>
<sequence>MDFDRLKAVFSRLTVAQIVTISKAEGITICSKDWRQRQNLLIKWQGQVLSAIGNTIQRSGLQVPDDARVDLIKLQNLFANLSSATIMELITTKSKREHMWRVGPTPKRACYNMWQALDAPLTAEGKMTALIEGPFLALVLESVLEKCTCTFRVAMGNNTTAKAICGACARTTPKCHIESLSLDQIPHHEGLSVLYPHPDQYTTTGMVLYEKAVTDGHTEICHDCMAKLKQRWRPVMSLSNNMWIGDIPSELSSLTLPDQSLPPHPRVLAAMIGITFVGLHNAPKQVLRGLFRALPVDDVPTELHQIAKLLTDGTVLEDEHGSYVPNETDSQNEGNSLKAETTLDQEFLMDIDYEDPSIIPVQSHGMINTDTAGIPDLQLLSSALANTGREMAEYEELLVKHSSAPALGSHQIISLFCLDLQFIFQVFSMILKWRVYSSSLIQIKSEFVRASLEEEKRLPFSNPTIQLFQKHLTGLRAKVMGTDESWYSIRSQIWGCTLANGPPSLWLMINPSDINDPIAQALAGEDINLDDFVAEHGPDATTHSINITSDPFTASEFFHLTIKAMLEHLFSLSSDKRSSKARLKRKPGIVGTVKAYISTVEVQGRGMLHLHLLIWLEGASTAQEMTTALFTEEFCQKAHTWIGQNISTDIGGLSTDTIDKLPYKNACFFSRPPDIDTDDYETKQKARLTMLARTLQVHVCKGHSCLRFYKGAEICKQGAPFQCLVLPWVTENGDWGPACIHKFVVAFNPMLMLNLCCNHDVKILTNTSNMGGIAWYITLYATKKQQKLSNTSAVLAQQLAFQSLEVCKYGTVDDLNRKMINRCANTLGRDQEFSAPEVIRFQESMGECDRAAESAKLGEDNQTTMQPSGGHLELRDQKDKYIFQPAELKHFNYWDYFIETYNQSDPDGEELYCASMLALFKPWQQLGVLKDTNQMFKNAFDMFMLNCPQEFKHVINNIKYHYTISEAAHRDLPHMDQGPTADLVDAREDVSSEPDIHFVDHNLDKNITDNRIRNYMWGDSSFTENVDNSVEEEAAGMATGVLEVNEEPPALDMMNWEGQIIDQTKDDSTDNITFNSEQQRALNIIKHHIVQEISLWSPEQLLMVMNGCGGTGKSVLIEVITQSMVQLRVSHWLAKTTTSGVAVTHIGGMTLHSWAVVWVNPKVCCQTKCHAGNCSMGAFGGVNVILFRDLHQFPPVVKTGALYYSDMPSVGLSLGQRLFEAFTTVVTLTQQMRVRDPLWTVLLGRLRVGGCTKDAIVMVKLLVLTNGSYTKPDFTVKP</sequence>
<dbReference type="GO" id="GO:0005524">
    <property type="term" value="F:ATP binding"/>
    <property type="evidence" value="ECO:0007669"/>
    <property type="project" value="UniProtKB-KW"/>
</dbReference>
<dbReference type="GO" id="GO:0006281">
    <property type="term" value="P:DNA repair"/>
    <property type="evidence" value="ECO:0007669"/>
    <property type="project" value="UniProtKB-KW"/>
</dbReference>
<evidence type="ECO:0000313" key="5">
    <source>
        <dbReference type="Proteomes" id="UP000807025"/>
    </source>
</evidence>
<dbReference type="EC" id="5.6.2.3" evidence="1"/>
<comment type="catalytic activity">
    <reaction evidence="1">
        <text>ATP + H2O = ADP + phosphate + H(+)</text>
        <dbReference type="Rhea" id="RHEA:13065"/>
        <dbReference type="ChEBI" id="CHEBI:15377"/>
        <dbReference type="ChEBI" id="CHEBI:15378"/>
        <dbReference type="ChEBI" id="CHEBI:30616"/>
        <dbReference type="ChEBI" id="CHEBI:43474"/>
        <dbReference type="ChEBI" id="CHEBI:456216"/>
        <dbReference type="EC" id="5.6.2.3"/>
    </reaction>
</comment>
<dbReference type="GO" id="GO:0000723">
    <property type="term" value="P:telomere maintenance"/>
    <property type="evidence" value="ECO:0007669"/>
    <property type="project" value="InterPro"/>
</dbReference>
<feature type="domain" description="Helitron helicase-like" evidence="3">
    <location>
        <begin position="422"/>
        <end position="614"/>
    </location>
</feature>
<evidence type="ECO:0000259" key="3">
    <source>
        <dbReference type="Pfam" id="PF14214"/>
    </source>
</evidence>